<sequence length="261" mass="29273">MIEICALASGSNGNCYYIGNGEDAILVDAGISRRQVLDRMTQRGLMPSKVRAIFISHEHADHMRGVRVLAKKLAVPVYMTQKTFDNSWGPNRPEKAEVFTPGEVININGFEVHSFSKEHDAAEPCSFRIQYRGIHVGVFTDIGEPCDNVTEHLAQCHALFLETNYDNDMLWSGPYPYQLKVRVAGNKGHLSNAQAFELLSNHHNKDLQVVFLSHLSEENNRPDLAMAAFSGLTDRFSIKLTNRYAAAEVFVVKLPEERVIV</sequence>
<reference evidence="2" key="2">
    <citation type="submission" date="2022-06" db="EMBL/GenBank/DDBJ databases">
        <title>Xiashengella guii gen. nov. sp. nov., a bacterium isolated form anaerobic digestion tank.</title>
        <authorList>
            <person name="Huang H."/>
        </authorList>
    </citation>
    <scope>NUCLEOTIDE SEQUENCE</scope>
    <source>
        <strain evidence="2">Ai-910</strain>
    </source>
</reference>
<dbReference type="KEGG" id="alkq:M9189_05730"/>
<dbReference type="EMBL" id="CP098400">
    <property type="protein sequence ID" value="URW80849.1"/>
    <property type="molecule type" value="Genomic_DNA"/>
</dbReference>
<keyword evidence="3" id="KW-1185">Reference proteome</keyword>
<gene>
    <name evidence="2" type="ORF">M9189_05730</name>
</gene>
<evidence type="ECO:0000313" key="2">
    <source>
        <dbReference type="EMBL" id="URW80849.1"/>
    </source>
</evidence>
<dbReference type="Pfam" id="PF00753">
    <property type="entry name" value="Lactamase_B"/>
    <property type="match status" value="1"/>
</dbReference>
<dbReference type="PANTHER" id="PTHR47619">
    <property type="entry name" value="METALLO-HYDROLASE YYCJ-RELATED"/>
    <property type="match status" value="1"/>
</dbReference>
<dbReference type="Proteomes" id="UP001056426">
    <property type="component" value="Chromosome"/>
</dbReference>
<dbReference type="InterPro" id="IPR052533">
    <property type="entry name" value="WalJ/YycJ-like"/>
</dbReference>
<accession>A0A9J6ZTC8</accession>
<dbReference type="AlphaFoldDB" id="A0A9J6ZTC8"/>
<dbReference type="SUPFAM" id="SSF56281">
    <property type="entry name" value="Metallo-hydrolase/oxidoreductase"/>
    <property type="match status" value="1"/>
</dbReference>
<dbReference type="Gene3D" id="3.60.15.10">
    <property type="entry name" value="Ribonuclease Z/Hydroxyacylglutathione hydrolase-like"/>
    <property type="match status" value="1"/>
</dbReference>
<evidence type="ECO:0000259" key="1">
    <source>
        <dbReference type="SMART" id="SM00849"/>
    </source>
</evidence>
<dbReference type="InterPro" id="IPR001279">
    <property type="entry name" value="Metallo-B-lactamas"/>
</dbReference>
<evidence type="ECO:0000313" key="3">
    <source>
        <dbReference type="Proteomes" id="UP001056426"/>
    </source>
</evidence>
<reference evidence="2" key="1">
    <citation type="submission" date="2022-05" db="EMBL/GenBank/DDBJ databases">
        <authorList>
            <person name="Sun X."/>
        </authorList>
    </citation>
    <scope>NUCLEOTIDE SEQUENCE</scope>
    <source>
        <strain evidence="2">Ai-910</strain>
    </source>
</reference>
<name>A0A9J6ZTC8_9BACT</name>
<organism evidence="2 3">
    <name type="scientific">Xiashengella succiniciproducens</name>
    <dbReference type="NCBI Taxonomy" id="2949635"/>
    <lineage>
        <taxon>Bacteria</taxon>
        <taxon>Pseudomonadati</taxon>
        <taxon>Bacteroidota</taxon>
        <taxon>Bacteroidia</taxon>
        <taxon>Marinilabiliales</taxon>
        <taxon>Marinilabiliaceae</taxon>
        <taxon>Xiashengella</taxon>
    </lineage>
</organism>
<dbReference type="RefSeq" id="WP_250725315.1">
    <property type="nucleotide sequence ID" value="NZ_CP098400.1"/>
</dbReference>
<protein>
    <submittedName>
        <fullName evidence="2">MBL fold metallo-hydrolase</fullName>
    </submittedName>
</protein>
<feature type="domain" description="Metallo-beta-lactamase" evidence="1">
    <location>
        <begin position="12"/>
        <end position="214"/>
    </location>
</feature>
<dbReference type="InterPro" id="IPR036866">
    <property type="entry name" value="RibonucZ/Hydroxyglut_hydro"/>
</dbReference>
<dbReference type="PANTHER" id="PTHR47619:SF1">
    <property type="entry name" value="EXODEOXYRIBONUCLEASE WALJ"/>
    <property type="match status" value="1"/>
</dbReference>
<dbReference type="SMART" id="SM00849">
    <property type="entry name" value="Lactamase_B"/>
    <property type="match status" value="1"/>
</dbReference>
<proteinExistence type="predicted"/>